<dbReference type="CDD" id="cd01106">
    <property type="entry name" value="HTH_TipAL-Mta"/>
    <property type="match status" value="1"/>
</dbReference>
<sequence>MAHGKPHEPQTYTVGELAALAGVTVRTLHHYEDTGLLKPQRTEANYRVYGPCDVERLQQIMLFRACGMKLSAIKRTLADPAFDAQRALEEQLAELRRQQTNLTTLIGTVEATLADLKGETVMTDKQRFEGMKRKAVEDNERAYGAEARKRWGDAAVDGANEKLLTMDEREWSDAEELERAIIEQLRTAMETGDAAGPEAQKLVSMHARWLQMHWADDTYAPAAHVALAEGYVADPRFTAYYDEAAGTGAAVFLRDAIAGQLS</sequence>
<keyword evidence="3" id="KW-0010">Activator</keyword>
<dbReference type="PROSITE" id="PS50937">
    <property type="entry name" value="HTH_MERR_2"/>
    <property type="match status" value="1"/>
</dbReference>
<dbReference type="SUPFAM" id="SSF89082">
    <property type="entry name" value="Antibiotic binding domain of TipA-like multidrug resistance regulators"/>
    <property type="match status" value="1"/>
</dbReference>
<dbReference type="EMBL" id="WPCR01000013">
    <property type="protein sequence ID" value="NHM14901.1"/>
    <property type="molecule type" value="Genomic_DNA"/>
</dbReference>
<evidence type="ECO:0000256" key="1">
    <source>
        <dbReference type="ARBA" id="ARBA00023015"/>
    </source>
</evidence>
<dbReference type="PANTHER" id="PTHR30204">
    <property type="entry name" value="REDOX-CYCLING DRUG-SENSING TRANSCRIPTIONAL ACTIVATOR SOXR"/>
    <property type="match status" value="1"/>
</dbReference>
<dbReference type="InterPro" id="IPR047057">
    <property type="entry name" value="MerR_fam"/>
</dbReference>
<dbReference type="SUPFAM" id="SSF46955">
    <property type="entry name" value="Putative DNA-binding domain"/>
    <property type="match status" value="1"/>
</dbReference>
<dbReference type="EMBL" id="CP072829">
    <property type="protein sequence ID" value="QTU84064.1"/>
    <property type="molecule type" value="Genomic_DNA"/>
</dbReference>
<reference evidence="6 8" key="1">
    <citation type="submission" date="2019-11" db="EMBL/GenBank/DDBJ databases">
        <title>Eggerthellaceae novel genus isolated from the rectal contents of marmort.</title>
        <authorList>
            <person name="Zhang G."/>
        </authorList>
    </citation>
    <scope>NUCLEOTIDE SEQUENCE [LARGE SCALE GENOMIC DNA]</scope>
    <source>
        <strain evidence="6">Zg-886</strain>
        <strain evidence="8">zg-886</strain>
    </source>
</reference>
<keyword evidence="8" id="KW-1185">Reference proteome</keyword>
<dbReference type="GO" id="GO:0003677">
    <property type="term" value="F:DNA binding"/>
    <property type="evidence" value="ECO:0007669"/>
    <property type="project" value="UniProtKB-KW"/>
</dbReference>
<dbReference type="KEGG" id="ebz:J7S26_06800"/>
<evidence type="ECO:0000259" key="5">
    <source>
        <dbReference type="PROSITE" id="PS50937"/>
    </source>
</evidence>
<dbReference type="SMART" id="SM00422">
    <property type="entry name" value="HTH_MERR"/>
    <property type="match status" value="1"/>
</dbReference>
<evidence type="ECO:0000313" key="7">
    <source>
        <dbReference type="EMBL" id="QTU84064.1"/>
    </source>
</evidence>
<dbReference type="InterPro" id="IPR036244">
    <property type="entry name" value="TipA-like_antibiotic-bd"/>
</dbReference>
<dbReference type="Proteomes" id="UP000636394">
    <property type="component" value="Unassembled WGS sequence"/>
</dbReference>
<evidence type="ECO:0000313" key="6">
    <source>
        <dbReference type="EMBL" id="NHM14901.1"/>
    </source>
</evidence>
<evidence type="ECO:0000256" key="2">
    <source>
        <dbReference type="ARBA" id="ARBA00023125"/>
    </source>
</evidence>
<reference evidence="7" key="2">
    <citation type="submission" date="2021-04" db="EMBL/GenBank/DDBJ databases">
        <title>Novel species in family Eggerthellaceae.</title>
        <authorList>
            <person name="Zhang G."/>
        </authorList>
    </citation>
    <scope>NUCLEOTIDE SEQUENCE</scope>
    <source>
        <strain evidence="7">Zg-886</strain>
    </source>
</reference>
<dbReference type="InterPro" id="IPR000551">
    <property type="entry name" value="MerR-type_HTH_dom"/>
</dbReference>
<dbReference type="Proteomes" id="UP000671910">
    <property type="component" value="Chromosome"/>
</dbReference>
<dbReference type="PRINTS" id="PR00040">
    <property type="entry name" value="HTHMERR"/>
</dbReference>
<protein>
    <submittedName>
        <fullName evidence="7">MerR family transcriptional regulator</fullName>
    </submittedName>
</protein>
<evidence type="ECO:0000313" key="9">
    <source>
        <dbReference type="Proteomes" id="UP000671910"/>
    </source>
</evidence>
<dbReference type="Pfam" id="PF07739">
    <property type="entry name" value="TipAS"/>
    <property type="match status" value="1"/>
</dbReference>
<keyword evidence="4" id="KW-0804">Transcription</keyword>
<dbReference type="GO" id="GO:0003700">
    <property type="term" value="F:DNA-binding transcription factor activity"/>
    <property type="evidence" value="ECO:0007669"/>
    <property type="project" value="InterPro"/>
</dbReference>
<dbReference type="PROSITE" id="PS00552">
    <property type="entry name" value="HTH_MERR_1"/>
    <property type="match status" value="1"/>
</dbReference>
<organism evidence="7 9">
    <name type="scientific">Xiamenia xianingshaonis</name>
    <dbReference type="NCBI Taxonomy" id="2682776"/>
    <lineage>
        <taxon>Bacteria</taxon>
        <taxon>Bacillati</taxon>
        <taxon>Actinomycetota</taxon>
        <taxon>Coriobacteriia</taxon>
        <taxon>Eggerthellales</taxon>
        <taxon>Eggerthellaceae</taxon>
        <taxon>Xiamenia</taxon>
    </lineage>
</organism>
<proteinExistence type="predicted"/>
<accession>A0A9E6MQG6</accession>
<evidence type="ECO:0000256" key="3">
    <source>
        <dbReference type="ARBA" id="ARBA00023159"/>
    </source>
</evidence>
<dbReference type="InterPro" id="IPR012925">
    <property type="entry name" value="TipAS_dom"/>
</dbReference>
<name>A0A9E6MQG6_9ACTN</name>
<dbReference type="Pfam" id="PF13411">
    <property type="entry name" value="MerR_1"/>
    <property type="match status" value="1"/>
</dbReference>
<keyword evidence="1" id="KW-0805">Transcription regulation</keyword>
<dbReference type="InterPro" id="IPR009061">
    <property type="entry name" value="DNA-bd_dom_put_sf"/>
</dbReference>
<dbReference type="AlphaFoldDB" id="A0A9E6MQG6"/>
<gene>
    <name evidence="6" type="ORF">GMI68_09060</name>
    <name evidence="7" type="ORF">J7S26_06800</name>
</gene>
<feature type="domain" description="HTH merR-type" evidence="5">
    <location>
        <begin position="11"/>
        <end position="79"/>
    </location>
</feature>
<dbReference type="Gene3D" id="1.10.1660.10">
    <property type="match status" value="1"/>
</dbReference>
<evidence type="ECO:0000313" key="8">
    <source>
        <dbReference type="Proteomes" id="UP000636394"/>
    </source>
</evidence>
<dbReference type="PANTHER" id="PTHR30204:SF90">
    <property type="entry name" value="HTH-TYPE TRANSCRIPTIONAL ACTIVATOR MTA"/>
    <property type="match status" value="1"/>
</dbReference>
<evidence type="ECO:0000256" key="4">
    <source>
        <dbReference type="ARBA" id="ARBA00023163"/>
    </source>
</evidence>
<dbReference type="RefSeq" id="WP_166340346.1">
    <property type="nucleotide sequence ID" value="NZ_CP072829.1"/>
</dbReference>
<keyword evidence="2" id="KW-0238">DNA-binding</keyword>
<dbReference type="Gene3D" id="1.10.490.50">
    <property type="entry name" value="Antibiotic binding domain of TipA-like multidrug resistance regulators"/>
    <property type="match status" value="1"/>
</dbReference>